<gene>
    <name evidence="2" type="ORF">GL267_04115</name>
    <name evidence="3" type="ORF">GL267_11670</name>
</gene>
<name>A0A845UBX7_9PROT</name>
<proteinExistence type="predicted"/>
<dbReference type="EMBL" id="WNJL01000037">
    <property type="protein sequence ID" value="NDU43267.1"/>
    <property type="molecule type" value="Genomic_DNA"/>
</dbReference>
<accession>A0A845UBX7</accession>
<dbReference type="InterPro" id="IPR012337">
    <property type="entry name" value="RNaseH-like_sf"/>
</dbReference>
<organism evidence="3">
    <name type="scientific">Acidithiobacillus ferrianus</name>
    <dbReference type="NCBI Taxonomy" id="2678518"/>
    <lineage>
        <taxon>Bacteria</taxon>
        <taxon>Pseudomonadati</taxon>
        <taxon>Pseudomonadota</taxon>
        <taxon>Acidithiobacillia</taxon>
        <taxon>Acidithiobacillales</taxon>
        <taxon>Acidithiobacillaceae</taxon>
        <taxon>Acidithiobacillus</taxon>
    </lineage>
</organism>
<reference evidence="3" key="1">
    <citation type="submission" date="2019-11" db="EMBL/GenBank/DDBJ databases">
        <title>Acidithiobacillus ferrianus sp. nov.: a facultatively anaerobic and extremely acidophilic chemolithoautotroph.</title>
        <authorList>
            <person name="Norris P.R."/>
            <person name="Falagan C."/>
            <person name="Moya-Beltran A."/>
            <person name="Castro M."/>
            <person name="Quatrini R."/>
            <person name="Johnson D.B."/>
        </authorList>
    </citation>
    <scope>NUCLEOTIDE SEQUENCE [LARGE SCALE GENOMIC DNA]</scope>
    <source>
        <strain evidence="3">MG</strain>
    </source>
</reference>
<dbReference type="AlphaFoldDB" id="A0A845UBX7"/>
<dbReference type="SUPFAM" id="SSF53098">
    <property type="entry name" value="Ribonuclease H-like"/>
    <property type="match status" value="1"/>
</dbReference>
<feature type="domain" description="Integrase catalytic" evidence="1">
    <location>
        <begin position="2"/>
        <end position="40"/>
    </location>
</feature>
<comment type="caution">
    <text evidence="3">The sequence shown here is derived from an EMBL/GenBank/DDBJ whole genome shotgun (WGS) entry which is preliminary data.</text>
</comment>
<evidence type="ECO:0000313" key="2">
    <source>
        <dbReference type="EMBL" id="NDU41857.1"/>
    </source>
</evidence>
<sequence>MIERWFRTMKKHVSGQSCFPSREDARPVIGRWIERYNSLRCKEHYSG</sequence>
<evidence type="ECO:0000313" key="3">
    <source>
        <dbReference type="EMBL" id="NDU43267.1"/>
    </source>
</evidence>
<protein>
    <submittedName>
        <fullName evidence="3">Transposase</fullName>
    </submittedName>
</protein>
<dbReference type="Pfam" id="PF13683">
    <property type="entry name" value="rve_3"/>
    <property type="match status" value="1"/>
</dbReference>
<evidence type="ECO:0000259" key="1">
    <source>
        <dbReference type="Pfam" id="PF13683"/>
    </source>
</evidence>
<dbReference type="InterPro" id="IPR001584">
    <property type="entry name" value="Integrase_cat-core"/>
</dbReference>
<dbReference type="EMBL" id="WNJL01000017">
    <property type="protein sequence ID" value="NDU41857.1"/>
    <property type="molecule type" value="Genomic_DNA"/>
</dbReference>
<dbReference type="GO" id="GO:0015074">
    <property type="term" value="P:DNA integration"/>
    <property type="evidence" value="ECO:0007669"/>
    <property type="project" value="InterPro"/>
</dbReference>